<protein>
    <submittedName>
        <fullName evidence="1">Uncharacterized protein</fullName>
    </submittedName>
</protein>
<keyword evidence="2" id="KW-1185">Reference proteome</keyword>
<dbReference type="Proteomes" id="UP000545493">
    <property type="component" value="Unassembled WGS sequence"/>
</dbReference>
<name>A0A7X5ZNI0_9PSEU</name>
<proteinExistence type="predicted"/>
<evidence type="ECO:0000313" key="1">
    <source>
        <dbReference type="EMBL" id="NIJ09758.1"/>
    </source>
</evidence>
<organism evidence="1 2">
    <name type="scientific">Saccharomonospora amisosensis</name>
    <dbReference type="NCBI Taxonomy" id="1128677"/>
    <lineage>
        <taxon>Bacteria</taxon>
        <taxon>Bacillati</taxon>
        <taxon>Actinomycetota</taxon>
        <taxon>Actinomycetes</taxon>
        <taxon>Pseudonocardiales</taxon>
        <taxon>Pseudonocardiaceae</taxon>
        <taxon>Saccharomonospora</taxon>
    </lineage>
</organism>
<gene>
    <name evidence="1" type="ORF">FHU38_000102</name>
</gene>
<sequence>MSTARTPAVALYPLIRRTVTRAERIAYDLAVTAGAPTGFASGEKALQLAADCDELARALRASFGDGGEHEPAPAR</sequence>
<dbReference type="EMBL" id="JAAOYM010000001">
    <property type="protein sequence ID" value="NIJ09758.1"/>
    <property type="molecule type" value="Genomic_DNA"/>
</dbReference>
<reference evidence="1 2" key="1">
    <citation type="submission" date="2020-03" db="EMBL/GenBank/DDBJ databases">
        <title>Sequencing the genomes of 1000 actinobacteria strains.</title>
        <authorList>
            <person name="Klenk H.-P."/>
        </authorList>
    </citation>
    <scope>NUCLEOTIDE SEQUENCE [LARGE SCALE GENOMIC DNA]</scope>
    <source>
        <strain evidence="1 2">DSM 45685</strain>
    </source>
</reference>
<comment type="caution">
    <text evidence="1">The sequence shown here is derived from an EMBL/GenBank/DDBJ whole genome shotgun (WGS) entry which is preliminary data.</text>
</comment>
<dbReference type="RefSeq" id="WP_009156852.1">
    <property type="nucleotide sequence ID" value="NZ_JAAOYM010000001.1"/>
</dbReference>
<accession>A0A7X5ZNI0</accession>
<dbReference type="AlphaFoldDB" id="A0A7X5ZNI0"/>
<evidence type="ECO:0000313" key="2">
    <source>
        <dbReference type="Proteomes" id="UP000545493"/>
    </source>
</evidence>